<dbReference type="AlphaFoldDB" id="A0A1D2YTJ2"/>
<evidence type="ECO:0000313" key="4">
    <source>
        <dbReference type="Proteomes" id="UP000243739"/>
    </source>
</evidence>
<name>A0A1D2YTJ2_9BACI</name>
<feature type="domain" description="Membrane protein NfeD2 N-terminal transmembrane" evidence="2">
    <location>
        <begin position="3"/>
        <end position="103"/>
    </location>
</feature>
<keyword evidence="1" id="KW-0812">Transmembrane</keyword>
<keyword evidence="1" id="KW-1133">Transmembrane helix</keyword>
<evidence type="ECO:0000313" key="3">
    <source>
        <dbReference type="EMBL" id="OEF99030.1"/>
    </source>
</evidence>
<dbReference type="Pfam" id="PF25842">
    <property type="entry name" value="NfeD_TM"/>
    <property type="match status" value="1"/>
</dbReference>
<keyword evidence="3" id="KW-0378">Hydrolase</keyword>
<evidence type="ECO:0000259" key="2">
    <source>
        <dbReference type="Pfam" id="PF25842"/>
    </source>
</evidence>
<dbReference type="InterPro" id="IPR058653">
    <property type="entry name" value="NfeD2_TM"/>
</dbReference>
<feature type="transmembrane region" description="Helical" evidence="1">
    <location>
        <begin position="42"/>
        <end position="63"/>
    </location>
</feature>
<keyword evidence="4" id="KW-1185">Reference proteome</keyword>
<organism evidence="3 4">
    <name type="scientific">Vulcanibacillus modesticaldus</name>
    <dbReference type="NCBI Taxonomy" id="337097"/>
    <lineage>
        <taxon>Bacteria</taxon>
        <taxon>Bacillati</taxon>
        <taxon>Bacillota</taxon>
        <taxon>Bacilli</taxon>
        <taxon>Bacillales</taxon>
        <taxon>Bacillaceae</taxon>
        <taxon>Vulcanibacillus</taxon>
    </lineage>
</organism>
<keyword evidence="3" id="KW-0645">Protease</keyword>
<dbReference type="GO" id="GO:0006508">
    <property type="term" value="P:proteolysis"/>
    <property type="evidence" value="ECO:0007669"/>
    <property type="project" value="UniProtKB-KW"/>
</dbReference>
<dbReference type="Proteomes" id="UP000243739">
    <property type="component" value="Unassembled WGS sequence"/>
</dbReference>
<dbReference type="STRING" id="337097.BHF71_02230"/>
<protein>
    <submittedName>
        <fullName evidence="3">Protease</fullName>
    </submittedName>
</protein>
<dbReference type="EMBL" id="MIJF01000035">
    <property type="protein sequence ID" value="OEF99030.1"/>
    <property type="molecule type" value="Genomic_DNA"/>
</dbReference>
<dbReference type="InterPro" id="IPR012340">
    <property type="entry name" value="NA-bd_OB-fold"/>
</dbReference>
<feature type="transmembrane region" description="Helical" evidence="1">
    <location>
        <begin position="75"/>
        <end position="95"/>
    </location>
</feature>
<dbReference type="Gene3D" id="2.40.50.140">
    <property type="entry name" value="Nucleic acid-binding proteins"/>
    <property type="match status" value="1"/>
</dbReference>
<dbReference type="GO" id="GO:0008233">
    <property type="term" value="F:peptidase activity"/>
    <property type="evidence" value="ECO:0007669"/>
    <property type="project" value="UniProtKB-KW"/>
</dbReference>
<evidence type="ECO:0000256" key="1">
    <source>
        <dbReference type="SAM" id="Phobius"/>
    </source>
</evidence>
<gene>
    <name evidence="3" type="ORF">BHF71_02230</name>
</gene>
<sequence length="176" mass="18917">MIELYWGSLIFGVIFTILVLIFGDILNGILDGVISAISIDGVGFLQPMVIVGGLTSFGAAGILLTEYTDLEGIPILFLSVIISVFISVIVFFGYVKPMSNAENSSMFSINDLIGKVGEVIITIPKDGYGEILVKVGAGNTNQIAASYDNEEIITGTRVVVIDIKDNVLYVSRFENI</sequence>
<comment type="caution">
    <text evidence="3">The sequence shown here is derived from an EMBL/GenBank/DDBJ whole genome shotgun (WGS) entry which is preliminary data.</text>
</comment>
<dbReference type="RefSeq" id="WP_069657007.1">
    <property type="nucleotide sequence ID" value="NZ_MIJF01000035.1"/>
</dbReference>
<accession>A0A1D2YTJ2</accession>
<reference evidence="3 4" key="1">
    <citation type="submission" date="2016-09" db="EMBL/GenBank/DDBJ databases">
        <title>Draft genome sequence for the type strain of Vulcanibacillus modesticaldus BR, a strictly anaerobic, moderately thermophilic, and nitrate-reducing bacterium from deep sea-hydrothermal vents of the Mid-Atlantic Ridge.</title>
        <authorList>
            <person name="Abin C.A."/>
            <person name="Hollibaugh J.T."/>
        </authorList>
    </citation>
    <scope>NUCLEOTIDE SEQUENCE [LARGE SCALE GENOMIC DNA]</scope>
    <source>
        <strain evidence="3 4">BR</strain>
    </source>
</reference>
<dbReference type="OrthoDB" id="1683445at2"/>
<feature type="transmembrane region" description="Helical" evidence="1">
    <location>
        <begin position="6"/>
        <end position="30"/>
    </location>
</feature>
<proteinExistence type="predicted"/>
<keyword evidence="1" id="KW-0472">Membrane</keyword>